<keyword evidence="3" id="KW-0479">Metal-binding</keyword>
<evidence type="ECO:0000256" key="6">
    <source>
        <dbReference type="ARBA" id="ARBA00023157"/>
    </source>
</evidence>
<evidence type="ECO:0000313" key="10">
    <source>
        <dbReference type="Proteomes" id="UP001274830"/>
    </source>
</evidence>
<dbReference type="GO" id="GO:0004519">
    <property type="term" value="F:endonuclease activity"/>
    <property type="evidence" value="ECO:0007669"/>
    <property type="project" value="UniProtKB-KW"/>
</dbReference>
<dbReference type="SUPFAM" id="SSF48537">
    <property type="entry name" value="Phospholipase C/P1 nuclease"/>
    <property type="match status" value="1"/>
</dbReference>
<dbReference type="GO" id="GO:0006308">
    <property type="term" value="P:DNA catabolic process"/>
    <property type="evidence" value="ECO:0007669"/>
    <property type="project" value="InterPro"/>
</dbReference>
<organism evidence="9 10">
    <name type="scientific">Recurvomyces mirabilis</name>
    <dbReference type="NCBI Taxonomy" id="574656"/>
    <lineage>
        <taxon>Eukaryota</taxon>
        <taxon>Fungi</taxon>
        <taxon>Dikarya</taxon>
        <taxon>Ascomycota</taxon>
        <taxon>Pezizomycotina</taxon>
        <taxon>Dothideomycetes</taxon>
        <taxon>Dothideomycetidae</taxon>
        <taxon>Mycosphaerellales</taxon>
        <taxon>Teratosphaeriaceae</taxon>
        <taxon>Recurvomyces</taxon>
    </lineage>
</organism>
<evidence type="ECO:0000256" key="4">
    <source>
        <dbReference type="ARBA" id="ARBA00022759"/>
    </source>
</evidence>
<evidence type="ECO:0008006" key="11">
    <source>
        <dbReference type="Google" id="ProtNLM"/>
    </source>
</evidence>
<dbReference type="PANTHER" id="PTHR33146">
    <property type="entry name" value="ENDONUCLEASE 4"/>
    <property type="match status" value="1"/>
</dbReference>
<dbReference type="GO" id="GO:0016788">
    <property type="term" value="F:hydrolase activity, acting on ester bonds"/>
    <property type="evidence" value="ECO:0007669"/>
    <property type="project" value="InterPro"/>
</dbReference>
<evidence type="ECO:0000256" key="5">
    <source>
        <dbReference type="ARBA" id="ARBA00022801"/>
    </source>
</evidence>
<comment type="similarity">
    <text evidence="1">Belongs to the nuclease type I family.</text>
</comment>
<protein>
    <recommendedName>
        <fullName evidence="11">Nuclease PA3</fullName>
    </recommendedName>
</protein>
<dbReference type="Proteomes" id="UP001274830">
    <property type="component" value="Unassembled WGS sequence"/>
</dbReference>
<evidence type="ECO:0000256" key="1">
    <source>
        <dbReference type="ARBA" id="ARBA00009547"/>
    </source>
</evidence>
<dbReference type="PANTHER" id="PTHR33146:SF26">
    <property type="entry name" value="ENDONUCLEASE 4"/>
    <property type="match status" value="1"/>
</dbReference>
<evidence type="ECO:0000313" key="9">
    <source>
        <dbReference type="EMBL" id="KAK3676363.1"/>
    </source>
</evidence>
<dbReference type="CDD" id="cd11010">
    <property type="entry name" value="S1-P1_nuclease"/>
    <property type="match status" value="1"/>
</dbReference>
<evidence type="ECO:0000256" key="8">
    <source>
        <dbReference type="SAM" id="SignalP"/>
    </source>
</evidence>
<dbReference type="InterPro" id="IPR008947">
    <property type="entry name" value="PLipase_C/P1_nuclease_dom_sf"/>
</dbReference>
<dbReference type="Gene3D" id="1.10.575.10">
    <property type="entry name" value="P1 Nuclease"/>
    <property type="match status" value="1"/>
</dbReference>
<dbReference type="GO" id="GO:0046872">
    <property type="term" value="F:metal ion binding"/>
    <property type="evidence" value="ECO:0007669"/>
    <property type="project" value="UniProtKB-KW"/>
</dbReference>
<feature type="chain" id="PRO_5042037845" description="Nuclease PA3" evidence="8">
    <location>
        <begin position="18"/>
        <end position="311"/>
    </location>
</feature>
<accession>A0AAE1C3G2</accession>
<keyword evidence="6" id="KW-1015">Disulfide bond</keyword>
<dbReference type="EMBL" id="JAUTXT010000010">
    <property type="protein sequence ID" value="KAK3676363.1"/>
    <property type="molecule type" value="Genomic_DNA"/>
</dbReference>
<keyword evidence="4" id="KW-0255">Endonuclease</keyword>
<keyword evidence="5" id="KW-0378">Hydrolase</keyword>
<name>A0AAE1C3G2_9PEZI</name>
<gene>
    <name evidence="9" type="ORF">LTR78_003638</name>
</gene>
<evidence type="ECO:0000256" key="7">
    <source>
        <dbReference type="ARBA" id="ARBA00023180"/>
    </source>
</evidence>
<keyword evidence="2" id="KW-0540">Nuclease</keyword>
<dbReference type="GO" id="GO:0003676">
    <property type="term" value="F:nucleic acid binding"/>
    <property type="evidence" value="ECO:0007669"/>
    <property type="project" value="InterPro"/>
</dbReference>
<proteinExistence type="inferred from homology"/>
<sequence>MYSLALTTLIAAHGVNAWGTLGHETVAYIAQDFVQSATKTWAQSILGDTSTSYLANVATWADTYRYTTAGAFSAPYHFIDAEDSPPSSCSVNYNRDCGAKGCSVSAIANYTSRLQISSLSAGEITNALKFIVHFVGDITQPLHDEALEWDTNMPEQLRGGYALSDARTWATNLTTEIKTGIYKSRASSWVSGLNINDAVDTAMTWASDANAYVCTTVLPKGQSAVESGDLYPKYYNSAVPTIEIQIAKAGYRLAKWLDAIAATQSKNKRAALVERRVQPVQGNELLVGVSQEMTPAKLRRAAIGWGCGHKH</sequence>
<dbReference type="AlphaFoldDB" id="A0AAE1C3G2"/>
<keyword evidence="7" id="KW-0325">Glycoprotein</keyword>
<dbReference type="InterPro" id="IPR003154">
    <property type="entry name" value="S1/P1nuclease"/>
</dbReference>
<comment type="caution">
    <text evidence="9">The sequence shown here is derived from an EMBL/GenBank/DDBJ whole genome shotgun (WGS) entry which is preliminary data.</text>
</comment>
<evidence type="ECO:0000256" key="3">
    <source>
        <dbReference type="ARBA" id="ARBA00022723"/>
    </source>
</evidence>
<feature type="signal peptide" evidence="8">
    <location>
        <begin position="1"/>
        <end position="17"/>
    </location>
</feature>
<keyword evidence="8" id="KW-0732">Signal</keyword>
<evidence type="ECO:0000256" key="2">
    <source>
        <dbReference type="ARBA" id="ARBA00022722"/>
    </source>
</evidence>
<keyword evidence="10" id="KW-1185">Reference proteome</keyword>
<reference evidence="9" key="1">
    <citation type="submission" date="2023-07" db="EMBL/GenBank/DDBJ databases">
        <title>Black Yeasts Isolated from many extreme environments.</title>
        <authorList>
            <person name="Coleine C."/>
            <person name="Stajich J.E."/>
            <person name="Selbmann L."/>
        </authorList>
    </citation>
    <scope>NUCLEOTIDE SEQUENCE</scope>
    <source>
        <strain evidence="9">CCFEE 5485</strain>
    </source>
</reference>
<dbReference type="Pfam" id="PF02265">
    <property type="entry name" value="S1-P1_nuclease"/>
    <property type="match status" value="2"/>
</dbReference>